<gene>
    <name evidence="2" type="ORF">P280DRAFT_372864</name>
</gene>
<dbReference type="OrthoDB" id="428577at2759"/>
<feature type="non-terminal residue" evidence="2">
    <location>
        <position position="63"/>
    </location>
</feature>
<dbReference type="PROSITE" id="PS50053">
    <property type="entry name" value="UBIQUITIN_2"/>
    <property type="match status" value="1"/>
</dbReference>
<reference evidence="2" key="1">
    <citation type="journal article" date="2020" name="Stud. Mycol.">
        <title>101 Dothideomycetes genomes: a test case for predicting lifestyles and emergence of pathogens.</title>
        <authorList>
            <person name="Haridas S."/>
            <person name="Albert R."/>
            <person name="Binder M."/>
            <person name="Bloem J."/>
            <person name="Labutti K."/>
            <person name="Salamov A."/>
            <person name="Andreopoulos B."/>
            <person name="Baker S."/>
            <person name="Barry K."/>
            <person name="Bills G."/>
            <person name="Bluhm B."/>
            <person name="Cannon C."/>
            <person name="Castanera R."/>
            <person name="Culley D."/>
            <person name="Daum C."/>
            <person name="Ezra D."/>
            <person name="Gonzalez J."/>
            <person name="Henrissat B."/>
            <person name="Kuo A."/>
            <person name="Liang C."/>
            <person name="Lipzen A."/>
            <person name="Lutzoni F."/>
            <person name="Magnuson J."/>
            <person name="Mondo S."/>
            <person name="Nolan M."/>
            <person name="Ohm R."/>
            <person name="Pangilinan J."/>
            <person name="Park H.-J."/>
            <person name="Ramirez L."/>
            <person name="Alfaro M."/>
            <person name="Sun H."/>
            <person name="Tritt A."/>
            <person name="Yoshinaga Y."/>
            <person name="Zwiers L.-H."/>
            <person name="Turgeon B."/>
            <person name="Goodwin S."/>
            <person name="Spatafora J."/>
            <person name="Crous P."/>
            <person name="Grigoriev I."/>
        </authorList>
    </citation>
    <scope>NUCLEOTIDE SEQUENCE</scope>
    <source>
        <strain evidence="2">CBS 473.64</strain>
    </source>
</reference>
<dbReference type="PANTHER" id="PTHR10666">
    <property type="entry name" value="UBIQUITIN"/>
    <property type="match status" value="1"/>
</dbReference>
<dbReference type="InterPro" id="IPR029071">
    <property type="entry name" value="Ubiquitin-like_domsf"/>
</dbReference>
<accession>A0A6A6SE24</accession>
<sequence>LQLEVSTGDTVQDIMEDIYEKKGTPPDEQRLVYCGRQLESTRSLGDYNVVYGSTLVLYLRVIG</sequence>
<dbReference type="AlphaFoldDB" id="A0A6A6SE24"/>
<dbReference type="PRINTS" id="PR00348">
    <property type="entry name" value="UBIQUITIN"/>
</dbReference>
<dbReference type="Proteomes" id="UP000799753">
    <property type="component" value="Unassembled WGS sequence"/>
</dbReference>
<proteinExistence type="predicted"/>
<dbReference type="SMART" id="SM00213">
    <property type="entry name" value="UBQ"/>
    <property type="match status" value="1"/>
</dbReference>
<evidence type="ECO:0000313" key="3">
    <source>
        <dbReference type="Proteomes" id="UP000799753"/>
    </source>
</evidence>
<evidence type="ECO:0000259" key="1">
    <source>
        <dbReference type="PROSITE" id="PS50053"/>
    </source>
</evidence>
<feature type="domain" description="Ubiquitin-like" evidence="1">
    <location>
        <begin position="1"/>
        <end position="63"/>
    </location>
</feature>
<feature type="non-terminal residue" evidence="2">
    <location>
        <position position="1"/>
    </location>
</feature>
<dbReference type="SUPFAM" id="SSF54236">
    <property type="entry name" value="Ubiquitin-like"/>
    <property type="match status" value="1"/>
</dbReference>
<dbReference type="InterPro" id="IPR050158">
    <property type="entry name" value="Ubiquitin_ubiquitin-like"/>
</dbReference>
<organism evidence="2 3">
    <name type="scientific">Massarina eburnea CBS 473.64</name>
    <dbReference type="NCBI Taxonomy" id="1395130"/>
    <lineage>
        <taxon>Eukaryota</taxon>
        <taxon>Fungi</taxon>
        <taxon>Dikarya</taxon>
        <taxon>Ascomycota</taxon>
        <taxon>Pezizomycotina</taxon>
        <taxon>Dothideomycetes</taxon>
        <taxon>Pleosporomycetidae</taxon>
        <taxon>Pleosporales</taxon>
        <taxon>Massarineae</taxon>
        <taxon>Massarinaceae</taxon>
        <taxon>Massarina</taxon>
    </lineage>
</organism>
<dbReference type="InterPro" id="IPR000626">
    <property type="entry name" value="Ubiquitin-like_dom"/>
</dbReference>
<protein>
    <submittedName>
        <fullName evidence="2">Ubiquitin-like protein</fullName>
    </submittedName>
</protein>
<dbReference type="InterPro" id="IPR019956">
    <property type="entry name" value="Ubiquitin_dom"/>
</dbReference>
<name>A0A6A6SE24_9PLEO</name>
<dbReference type="Pfam" id="PF00240">
    <property type="entry name" value="ubiquitin"/>
    <property type="match status" value="1"/>
</dbReference>
<keyword evidence="3" id="KW-1185">Reference proteome</keyword>
<dbReference type="Gene3D" id="3.10.20.90">
    <property type="entry name" value="Phosphatidylinositol 3-kinase Catalytic Subunit, Chain A, domain 1"/>
    <property type="match status" value="1"/>
</dbReference>
<dbReference type="EMBL" id="MU006777">
    <property type="protein sequence ID" value="KAF2645552.1"/>
    <property type="molecule type" value="Genomic_DNA"/>
</dbReference>
<evidence type="ECO:0000313" key="2">
    <source>
        <dbReference type="EMBL" id="KAF2645552.1"/>
    </source>
</evidence>